<dbReference type="Pfam" id="PF05199">
    <property type="entry name" value="GMC_oxred_C"/>
    <property type="match status" value="1"/>
</dbReference>
<name>A0A8H6QX63_9EURO</name>
<dbReference type="GO" id="GO:0050660">
    <property type="term" value="F:flavin adenine dinucleotide binding"/>
    <property type="evidence" value="ECO:0007669"/>
    <property type="project" value="InterPro"/>
</dbReference>
<feature type="binding site" evidence="2">
    <location>
        <position position="101"/>
    </location>
    <ligand>
        <name>FAD</name>
        <dbReference type="ChEBI" id="CHEBI:57692"/>
    </ligand>
</feature>
<dbReference type="SUPFAM" id="SSF54373">
    <property type="entry name" value="FAD-linked reductases, C-terminal domain"/>
    <property type="match status" value="1"/>
</dbReference>
<gene>
    <name evidence="4" type="ORF">CNMCM5623_006360</name>
    <name evidence="5" type="ORF">CNMCM7691_008665</name>
</gene>
<dbReference type="PANTHER" id="PTHR11552">
    <property type="entry name" value="GLUCOSE-METHANOL-CHOLINE GMC OXIDOREDUCTASE"/>
    <property type="match status" value="1"/>
</dbReference>
<dbReference type="EMBL" id="JACBAE010001019">
    <property type="protein sequence ID" value="KAF7174066.1"/>
    <property type="molecule type" value="Genomic_DNA"/>
</dbReference>
<dbReference type="InterPro" id="IPR012132">
    <property type="entry name" value="GMC_OxRdtase"/>
</dbReference>
<dbReference type="AlphaFoldDB" id="A0A8H6QX63"/>
<proteinExistence type="inferred from homology"/>
<accession>A0A8H6QX63</accession>
<dbReference type="InterPro" id="IPR000172">
    <property type="entry name" value="GMC_OxRdtase_N"/>
</dbReference>
<feature type="binding site" evidence="2">
    <location>
        <position position="250"/>
    </location>
    <ligand>
        <name>FAD</name>
        <dbReference type="ChEBI" id="CHEBI:57692"/>
    </ligand>
</feature>
<evidence type="ECO:0000313" key="6">
    <source>
        <dbReference type="Proteomes" id="UP000641853"/>
    </source>
</evidence>
<dbReference type="Pfam" id="PF00732">
    <property type="entry name" value="GMC_oxred_N"/>
    <property type="match status" value="1"/>
</dbReference>
<sequence length="627" mass="68329">MSDSPKFNVLETAESFASRDYDFLVIGGGAAGLALAARLSEETSFTIGILEAGQPHLGDPKILTPGLCGTLSGDSEYDWKFMTVPQEHLNGRQIGWPRGRVLGGSSAINFMQVTYPTAKEINDWGALGNEHWSWDDLLPYYRKFQTFARPSAEVAKSLGTSHYQLTDYGGTGPIQVSFYSAHDLQDAWLKTFETLGHRMARSPLSGAAIGGFTNPATVDPVSRTRSYSTNAYYLPNATRSNMFLLTGAQVLKINFEATKDGQLMASGISFLAQGTKYVVKARLEVILSAGTIQSPQILELSGIGSKDVLLKHGIDVLINNPGVGENLQDHAIATLSYEVAEPCLSLDCLRDPALLKTALESFQTERCGPFASGVQASAFLPIIDFVSERGKTKLQTLLEDLPERQESYGIKSQHSLLNQALLDPGESTSQLMLLPFQVHGESAHDQQALFKPSAAGAYITLTAHIARPYSRGHVHIRSPDPLGQPCIDPCYLSHPLDREILARHFRYLQILARTEPLASKLAKNGRTIPDCVPVDLDLASAKEMIKKAVKTQYHPVGTCAMMPLEKEGVVDAKLTVHGTVNLRVVDASVFPMQLRGNIQSTVYAIAEYAADMIKAKWVRSGKDGGLH</sequence>
<dbReference type="Gene3D" id="3.50.50.60">
    <property type="entry name" value="FAD/NAD(P)-binding domain"/>
    <property type="match status" value="1"/>
</dbReference>
<dbReference type="Proteomes" id="UP000654922">
    <property type="component" value="Unassembled WGS sequence"/>
</dbReference>
<reference evidence="5" key="1">
    <citation type="submission" date="2020-06" db="EMBL/GenBank/DDBJ databases">
        <title>Draft genome sequences of strains closely related to Aspergillus parafelis and Aspergillus hiratsukae.</title>
        <authorList>
            <person name="Dos Santos R.A.C."/>
            <person name="Rivero-Menendez O."/>
            <person name="Steenwyk J.L."/>
            <person name="Mead M.E."/>
            <person name="Goldman G.H."/>
            <person name="Alastruey-Izquierdo A."/>
            <person name="Rokas A."/>
        </authorList>
    </citation>
    <scope>NUCLEOTIDE SEQUENCE</scope>
    <source>
        <strain evidence="4">CNM-CM5623</strain>
        <strain evidence="5">CNM-CM7691</strain>
    </source>
</reference>
<evidence type="ECO:0000259" key="3">
    <source>
        <dbReference type="PROSITE" id="PS00624"/>
    </source>
</evidence>
<keyword evidence="2" id="KW-0274">FAD</keyword>
<dbReference type="GO" id="GO:0016614">
    <property type="term" value="F:oxidoreductase activity, acting on CH-OH group of donors"/>
    <property type="evidence" value="ECO:0007669"/>
    <property type="project" value="InterPro"/>
</dbReference>
<dbReference type="SUPFAM" id="SSF51905">
    <property type="entry name" value="FAD/NAD(P)-binding domain"/>
    <property type="match status" value="1"/>
</dbReference>
<dbReference type="InterPro" id="IPR036188">
    <property type="entry name" value="FAD/NAD-bd_sf"/>
</dbReference>
<evidence type="ECO:0000256" key="2">
    <source>
        <dbReference type="PIRSR" id="PIRSR000137-2"/>
    </source>
</evidence>
<dbReference type="OrthoDB" id="269227at2759"/>
<keyword evidence="6" id="KW-1185">Reference proteome</keyword>
<evidence type="ECO:0000313" key="5">
    <source>
        <dbReference type="EMBL" id="KAF7179617.1"/>
    </source>
</evidence>
<dbReference type="InterPro" id="IPR007867">
    <property type="entry name" value="GMC_OxRtase_C"/>
</dbReference>
<comment type="similarity">
    <text evidence="1">Belongs to the GMC oxidoreductase family.</text>
</comment>
<keyword evidence="2" id="KW-0285">Flavoprotein</keyword>
<dbReference type="PIRSF" id="PIRSF000137">
    <property type="entry name" value="Alcohol_oxidase"/>
    <property type="match status" value="1"/>
</dbReference>
<comment type="cofactor">
    <cofactor evidence="2">
        <name>FAD</name>
        <dbReference type="ChEBI" id="CHEBI:57692"/>
    </cofactor>
</comment>
<evidence type="ECO:0000256" key="1">
    <source>
        <dbReference type="ARBA" id="ARBA00010790"/>
    </source>
</evidence>
<dbReference type="PROSITE" id="PS00624">
    <property type="entry name" value="GMC_OXRED_2"/>
    <property type="match status" value="1"/>
</dbReference>
<feature type="domain" description="Glucose-methanol-choline oxidoreductase N-terminal" evidence="3">
    <location>
        <begin position="290"/>
        <end position="304"/>
    </location>
</feature>
<dbReference type="Gene3D" id="3.30.560.10">
    <property type="entry name" value="Glucose Oxidase, domain 3"/>
    <property type="match status" value="1"/>
</dbReference>
<dbReference type="EMBL" id="JACBAG010001858">
    <property type="protein sequence ID" value="KAF7179617.1"/>
    <property type="molecule type" value="Genomic_DNA"/>
</dbReference>
<evidence type="ECO:0000313" key="4">
    <source>
        <dbReference type="EMBL" id="KAF7174066.1"/>
    </source>
</evidence>
<organism evidence="5 6">
    <name type="scientific">Aspergillus felis</name>
    <dbReference type="NCBI Taxonomy" id="1287682"/>
    <lineage>
        <taxon>Eukaryota</taxon>
        <taxon>Fungi</taxon>
        <taxon>Dikarya</taxon>
        <taxon>Ascomycota</taxon>
        <taxon>Pezizomycotina</taxon>
        <taxon>Eurotiomycetes</taxon>
        <taxon>Eurotiomycetidae</taxon>
        <taxon>Eurotiales</taxon>
        <taxon>Aspergillaceae</taxon>
        <taxon>Aspergillus</taxon>
        <taxon>Aspergillus subgen. Fumigati</taxon>
    </lineage>
</organism>
<comment type="caution">
    <text evidence="5">The sequence shown here is derived from an EMBL/GenBank/DDBJ whole genome shotgun (WGS) entry which is preliminary data.</text>
</comment>
<dbReference type="Proteomes" id="UP000641853">
    <property type="component" value="Unassembled WGS sequence"/>
</dbReference>
<dbReference type="PANTHER" id="PTHR11552:SF210">
    <property type="entry name" value="GLUCOSE-METHANOL-CHOLINE OXIDOREDUCTASE N-TERMINAL DOMAIN-CONTAINING PROTEIN-RELATED"/>
    <property type="match status" value="1"/>
</dbReference>
<protein>
    <recommendedName>
        <fullName evidence="3">Glucose-methanol-choline oxidoreductase N-terminal domain-containing protein</fullName>
    </recommendedName>
</protein>